<dbReference type="InterPro" id="IPR011059">
    <property type="entry name" value="Metal-dep_hydrolase_composite"/>
</dbReference>
<dbReference type="PANTHER" id="PTHR43135:SF3">
    <property type="entry name" value="ALPHA-D-RIBOSE 1-METHYLPHOSPHONATE 5-TRIPHOSPHATE DIPHOSPHATASE"/>
    <property type="match status" value="1"/>
</dbReference>
<dbReference type="GO" id="GO:0016810">
    <property type="term" value="F:hydrolase activity, acting on carbon-nitrogen (but not peptide) bonds"/>
    <property type="evidence" value="ECO:0007669"/>
    <property type="project" value="InterPro"/>
</dbReference>
<reference evidence="2" key="1">
    <citation type="submission" date="2018-05" db="EMBL/GenBank/DDBJ databases">
        <authorList>
            <person name="Lanie J.A."/>
            <person name="Ng W.-L."/>
            <person name="Kazmierczak K.M."/>
            <person name="Andrzejewski T.M."/>
            <person name="Davidsen T.M."/>
            <person name="Wayne K.J."/>
            <person name="Tettelin H."/>
            <person name="Glass J.I."/>
            <person name="Rusch D."/>
            <person name="Podicherti R."/>
            <person name="Tsui H.-C.T."/>
            <person name="Winkler M.E."/>
        </authorList>
    </citation>
    <scope>NUCLEOTIDE SEQUENCE</scope>
</reference>
<organism evidence="2">
    <name type="scientific">marine metagenome</name>
    <dbReference type="NCBI Taxonomy" id="408172"/>
    <lineage>
        <taxon>unclassified sequences</taxon>
        <taxon>metagenomes</taxon>
        <taxon>ecological metagenomes</taxon>
    </lineage>
</organism>
<dbReference type="InterPro" id="IPR051781">
    <property type="entry name" value="Metallo-dep_Hydrolase"/>
</dbReference>
<sequence>MINRPIIFLIFLFFSCDIVDNKIFIQNVNVIDPIDGLKKNINIEILDNKILYVGNLKKSNSYSKEIDGTGKYLIPGLWDTHVHFYFDQELAKYMPDLFLKFGITSVRDTGGNFKFLDSIKALSKENPKSFPRVKISGPLIDGKFNVYNGERLPDLSVKTRNVQETETIVNDLVEKGVDFLKAYEMLSPEQFEVVMKIAKKNGLNVTGHIPLSMDIETASNLGLNSLEHIKNLELWATSNKSKLLEERREMLKNKNNLSGLNLRGMIHNAQKNYAINNLDENQTKKIYKILAKNNTWQIPTISIYKVPIYKMFRSKYWMQNLKHLPKKTAENWKKRITSSNDKINPNQKDFSDWVQKTTKEMHEYGIKFMAGTDTPLGFLIPGFSLHVELELLVESGLSELDAIKTATINPSKYFKMQDYLGLIKKNYIADLVLLNSNPLEDIKNTRQISAVIKNGKIYENPLKIER</sequence>
<dbReference type="InterPro" id="IPR006680">
    <property type="entry name" value="Amidohydro-rel"/>
</dbReference>
<dbReference type="Pfam" id="PF01979">
    <property type="entry name" value="Amidohydro_1"/>
    <property type="match status" value="1"/>
</dbReference>
<dbReference type="EMBL" id="UINC01002040">
    <property type="protein sequence ID" value="SUZ92208.1"/>
    <property type="molecule type" value="Genomic_DNA"/>
</dbReference>
<evidence type="ECO:0000313" key="2">
    <source>
        <dbReference type="EMBL" id="SUZ92208.1"/>
    </source>
</evidence>
<dbReference type="SUPFAM" id="SSF51338">
    <property type="entry name" value="Composite domain of metallo-dependent hydrolases"/>
    <property type="match status" value="1"/>
</dbReference>
<evidence type="ECO:0000259" key="1">
    <source>
        <dbReference type="Pfam" id="PF01979"/>
    </source>
</evidence>
<dbReference type="Gene3D" id="3.20.20.140">
    <property type="entry name" value="Metal-dependent hydrolases"/>
    <property type="match status" value="2"/>
</dbReference>
<feature type="domain" description="Amidohydrolase-related" evidence="1">
    <location>
        <begin position="72"/>
        <end position="457"/>
    </location>
</feature>
<accession>A0A381RMN0</accession>
<dbReference type="Gene3D" id="2.30.40.10">
    <property type="entry name" value="Urease, subunit C, domain 1"/>
    <property type="match status" value="2"/>
</dbReference>
<dbReference type="PANTHER" id="PTHR43135">
    <property type="entry name" value="ALPHA-D-RIBOSE 1-METHYLPHOSPHONATE 5-TRIPHOSPHATE DIPHOSPHATASE"/>
    <property type="match status" value="1"/>
</dbReference>
<dbReference type="PROSITE" id="PS51257">
    <property type="entry name" value="PROKAR_LIPOPROTEIN"/>
    <property type="match status" value="1"/>
</dbReference>
<dbReference type="SUPFAM" id="SSF51556">
    <property type="entry name" value="Metallo-dependent hydrolases"/>
    <property type="match status" value="1"/>
</dbReference>
<proteinExistence type="predicted"/>
<protein>
    <recommendedName>
        <fullName evidence="1">Amidohydrolase-related domain-containing protein</fullName>
    </recommendedName>
</protein>
<name>A0A381RMN0_9ZZZZ</name>
<gene>
    <name evidence="2" type="ORF">METZ01_LOCUS45062</name>
</gene>
<dbReference type="InterPro" id="IPR032466">
    <property type="entry name" value="Metal_Hydrolase"/>
</dbReference>
<dbReference type="AlphaFoldDB" id="A0A381RMN0"/>